<keyword evidence="2" id="KW-1185">Reference proteome</keyword>
<sequence>MLNYLNPWLPPSVIPSLHSAAAMATRAAVFTLQNTSATASTAVSVNIAQLIIAARAAINRIDRIAGYVAPHAAKFTVLDGSVGQRQCEEHDQRE</sequence>
<dbReference type="Proteomes" id="UP000325440">
    <property type="component" value="Unassembled WGS sequence"/>
</dbReference>
<evidence type="ECO:0000313" key="1">
    <source>
        <dbReference type="EMBL" id="VVC36384.1"/>
    </source>
</evidence>
<name>A0A5E4MVS2_9HEMI</name>
<dbReference type="EMBL" id="CABPRJ010001432">
    <property type="protein sequence ID" value="VVC36384.1"/>
    <property type="molecule type" value="Genomic_DNA"/>
</dbReference>
<reference evidence="1 2" key="1">
    <citation type="submission" date="2019-08" db="EMBL/GenBank/DDBJ databases">
        <authorList>
            <person name="Alioto T."/>
            <person name="Alioto T."/>
            <person name="Gomez Garrido J."/>
        </authorList>
    </citation>
    <scope>NUCLEOTIDE SEQUENCE [LARGE SCALE GENOMIC DNA]</scope>
</reference>
<proteinExistence type="predicted"/>
<organism evidence="1 2">
    <name type="scientific">Cinara cedri</name>
    <dbReference type="NCBI Taxonomy" id="506608"/>
    <lineage>
        <taxon>Eukaryota</taxon>
        <taxon>Metazoa</taxon>
        <taxon>Ecdysozoa</taxon>
        <taxon>Arthropoda</taxon>
        <taxon>Hexapoda</taxon>
        <taxon>Insecta</taxon>
        <taxon>Pterygota</taxon>
        <taxon>Neoptera</taxon>
        <taxon>Paraneoptera</taxon>
        <taxon>Hemiptera</taxon>
        <taxon>Sternorrhyncha</taxon>
        <taxon>Aphidomorpha</taxon>
        <taxon>Aphidoidea</taxon>
        <taxon>Aphididae</taxon>
        <taxon>Lachninae</taxon>
        <taxon>Cinara</taxon>
    </lineage>
</organism>
<evidence type="ECO:0000313" key="2">
    <source>
        <dbReference type="Proteomes" id="UP000325440"/>
    </source>
</evidence>
<gene>
    <name evidence="1" type="ORF">CINCED_3A006572</name>
</gene>
<accession>A0A5E4MVS2</accession>
<protein>
    <submittedName>
        <fullName evidence="1">Uncharacterized protein</fullName>
    </submittedName>
</protein>
<dbReference type="AlphaFoldDB" id="A0A5E4MVS2"/>